<evidence type="ECO:0000256" key="3">
    <source>
        <dbReference type="ARBA" id="ARBA00022723"/>
    </source>
</evidence>
<dbReference type="CDD" id="cd02503">
    <property type="entry name" value="MobA"/>
    <property type="match status" value="1"/>
</dbReference>
<dbReference type="InterPro" id="IPR029044">
    <property type="entry name" value="Nucleotide-diphossugar_trans"/>
</dbReference>
<proteinExistence type="inferred from homology"/>
<dbReference type="RefSeq" id="WP_150863227.1">
    <property type="nucleotide sequence ID" value="NZ_VYXP01000003.1"/>
</dbReference>
<comment type="catalytic activity">
    <reaction evidence="8">
        <text>Mo-molybdopterin + GTP + H(+) = Mo-molybdopterin guanine dinucleotide + diphosphate</text>
        <dbReference type="Rhea" id="RHEA:34243"/>
        <dbReference type="ChEBI" id="CHEBI:15378"/>
        <dbReference type="ChEBI" id="CHEBI:33019"/>
        <dbReference type="ChEBI" id="CHEBI:37565"/>
        <dbReference type="ChEBI" id="CHEBI:71302"/>
        <dbReference type="ChEBI" id="CHEBI:71310"/>
        <dbReference type="EC" id="2.7.7.77"/>
    </reaction>
</comment>
<keyword evidence="3 8" id="KW-0479">Metal-binding</keyword>
<dbReference type="GO" id="GO:1902758">
    <property type="term" value="P:bis(molybdopterin guanine dinucleotide)molybdenum biosynthetic process"/>
    <property type="evidence" value="ECO:0007669"/>
    <property type="project" value="TreeGrafter"/>
</dbReference>
<accession>A0A5N0TEJ9</accession>
<keyword evidence="4 8" id="KW-0547">Nucleotide-binding</keyword>
<comment type="cofactor">
    <cofactor evidence="8">
        <name>Mg(2+)</name>
        <dbReference type="ChEBI" id="CHEBI:18420"/>
    </cofactor>
</comment>
<keyword evidence="10" id="KW-0548">Nucleotidyltransferase</keyword>
<evidence type="ECO:0000256" key="5">
    <source>
        <dbReference type="ARBA" id="ARBA00022842"/>
    </source>
</evidence>
<dbReference type="Gene3D" id="3.90.550.10">
    <property type="entry name" value="Spore Coat Polysaccharide Biosynthesis Protein SpsA, Chain A"/>
    <property type="match status" value="1"/>
</dbReference>
<dbReference type="GO" id="GO:0005525">
    <property type="term" value="F:GTP binding"/>
    <property type="evidence" value="ECO:0007669"/>
    <property type="project" value="UniProtKB-UniRule"/>
</dbReference>
<dbReference type="PANTHER" id="PTHR19136:SF81">
    <property type="entry name" value="MOLYBDENUM COFACTOR GUANYLYLTRANSFERASE"/>
    <property type="match status" value="1"/>
</dbReference>
<keyword evidence="5 8" id="KW-0460">Magnesium</keyword>
<dbReference type="HAMAP" id="MF_00316">
    <property type="entry name" value="MobA"/>
    <property type="match status" value="1"/>
</dbReference>
<evidence type="ECO:0000313" key="10">
    <source>
        <dbReference type="EMBL" id="KAA9132517.1"/>
    </source>
</evidence>
<keyword evidence="1 8" id="KW-0963">Cytoplasm</keyword>
<dbReference type="PANTHER" id="PTHR19136">
    <property type="entry name" value="MOLYBDENUM COFACTOR GUANYLYLTRANSFERASE"/>
    <property type="match status" value="1"/>
</dbReference>
<comment type="subunit">
    <text evidence="8">Monomer.</text>
</comment>
<feature type="binding site" evidence="8">
    <location>
        <position position="113"/>
    </location>
    <ligand>
        <name>GTP</name>
        <dbReference type="ChEBI" id="CHEBI:37565"/>
    </ligand>
</feature>
<dbReference type="SUPFAM" id="SSF53448">
    <property type="entry name" value="Nucleotide-diphospho-sugar transferases"/>
    <property type="match status" value="1"/>
</dbReference>
<sequence>MNDAPVAGLILAGGQARRLGQAAKAGLSLNDDTLAGHVIRRLSPQVGPLALAAGPGGQAQDAAATAGRAQERISACLADLEPHHRGPLAGLQAGLHWLQQDTGCEWLLLVPCDAPFLPPDLASRLLEAARRDGVRLSMAEDDGHPQPTFSLWHTDLAPAVDEALADPGGLGLMGVADAQPHVRVTWPPASPPPFFNVNTPEDLAQARQWLDPGHPQA</sequence>
<evidence type="ECO:0000256" key="4">
    <source>
        <dbReference type="ARBA" id="ARBA00022741"/>
    </source>
</evidence>
<feature type="binding site" evidence="8">
    <location>
        <position position="113"/>
    </location>
    <ligand>
        <name>Mg(2+)</name>
        <dbReference type="ChEBI" id="CHEBI:18420"/>
    </ligand>
</feature>
<dbReference type="GO" id="GO:0061603">
    <property type="term" value="F:molybdenum cofactor guanylyltransferase activity"/>
    <property type="evidence" value="ECO:0007669"/>
    <property type="project" value="UniProtKB-EC"/>
</dbReference>
<feature type="binding site" evidence="8">
    <location>
        <position position="79"/>
    </location>
    <ligand>
        <name>GTP</name>
        <dbReference type="ChEBI" id="CHEBI:37565"/>
    </ligand>
</feature>
<dbReference type="EMBL" id="VYXP01000003">
    <property type="protein sequence ID" value="KAA9132517.1"/>
    <property type="molecule type" value="Genomic_DNA"/>
</dbReference>
<dbReference type="InterPro" id="IPR025877">
    <property type="entry name" value="MobA-like_NTP_Trfase"/>
</dbReference>
<dbReference type="GO" id="GO:0005737">
    <property type="term" value="C:cytoplasm"/>
    <property type="evidence" value="ECO:0007669"/>
    <property type="project" value="UniProtKB-SubCell"/>
</dbReference>
<comment type="caution">
    <text evidence="10">The sequence shown here is derived from an EMBL/GenBank/DDBJ whole genome shotgun (WGS) entry which is preliminary data.</text>
</comment>
<evidence type="ECO:0000256" key="8">
    <source>
        <dbReference type="HAMAP-Rule" id="MF_00316"/>
    </source>
</evidence>
<dbReference type="Pfam" id="PF12804">
    <property type="entry name" value="NTP_transf_3"/>
    <property type="match status" value="1"/>
</dbReference>
<organism evidence="10 11">
    <name type="scientific">Marinihelvus fidelis</name>
    <dbReference type="NCBI Taxonomy" id="2613842"/>
    <lineage>
        <taxon>Bacteria</taxon>
        <taxon>Pseudomonadati</taxon>
        <taxon>Pseudomonadota</taxon>
        <taxon>Gammaproteobacteria</taxon>
        <taxon>Chromatiales</taxon>
        <taxon>Wenzhouxiangellaceae</taxon>
        <taxon>Marinihelvus</taxon>
    </lineage>
</organism>
<evidence type="ECO:0000259" key="9">
    <source>
        <dbReference type="Pfam" id="PF12804"/>
    </source>
</evidence>
<keyword evidence="2 8" id="KW-0808">Transferase</keyword>
<dbReference type="GO" id="GO:0046872">
    <property type="term" value="F:metal ion binding"/>
    <property type="evidence" value="ECO:0007669"/>
    <property type="project" value="UniProtKB-KW"/>
</dbReference>
<feature type="domain" description="MobA-like NTP transferase" evidence="9">
    <location>
        <begin position="8"/>
        <end position="172"/>
    </location>
</feature>
<comment type="similarity">
    <text evidence="8">Belongs to the MobA family.</text>
</comment>
<gene>
    <name evidence="8" type="primary">mobA</name>
    <name evidence="10" type="ORF">F3N42_04645</name>
</gene>
<evidence type="ECO:0000256" key="7">
    <source>
        <dbReference type="ARBA" id="ARBA00023150"/>
    </source>
</evidence>
<evidence type="ECO:0000256" key="1">
    <source>
        <dbReference type="ARBA" id="ARBA00022490"/>
    </source>
</evidence>
<comment type="function">
    <text evidence="8">Transfers a GMP moiety from GTP to Mo-molybdopterin (Mo-MPT) cofactor (Moco or molybdenum cofactor) to form Mo-molybdopterin guanine dinucleotide (Mo-MGD) cofactor.</text>
</comment>
<feature type="binding site" evidence="8">
    <location>
        <position position="24"/>
    </location>
    <ligand>
        <name>GTP</name>
        <dbReference type="ChEBI" id="CHEBI:37565"/>
    </ligand>
</feature>
<protein>
    <recommendedName>
        <fullName evidence="8">Molybdenum cofactor guanylyltransferase</fullName>
        <shortName evidence="8">MoCo guanylyltransferase</shortName>
        <ecNumber evidence="8">2.7.7.77</ecNumber>
    </recommendedName>
    <alternativeName>
        <fullName evidence="8">GTP:molybdopterin guanylyltransferase</fullName>
    </alternativeName>
    <alternativeName>
        <fullName evidence="8">Mo-MPT guanylyltransferase</fullName>
    </alternativeName>
    <alternativeName>
        <fullName evidence="8">Molybdopterin guanylyltransferase</fullName>
    </alternativeName>
    <alternativeName>
        <fullName evidence="8">Molybdopterin-guanine dinucleotide synthase</fullName>
        <shortName evidence="8">MGD synthase</shortName>
    </alternativeName>
</protein>
<comment type="domain">
    <text evidence="8">The N-terminal domain determines nucleotide recognition and specific binding, while the C-terminal domain determines the specific binding to the target protein.</text>
</comment>
<evidence type="ECO:0000313" key="11">
    <source>
        <dbReference type="Proteomes" id="UP000325372"/>
    </source>
</evidence>
<dbReference type="AlphaFoldDB" id="A0A5N0TEJ9"/>
<keyword evidence="7 8" id="KW-0501">Molybdenum cofactor biosynthesis</keyword>
<comment type="caution">
    <text evidence="8">Lacks conserved residue(s) required for the propagation of feature annotation.</text>
</comment>
<comment type="subcellular location">
    <subcellularLocation>
        <location evidence="8">Cytoplasm</location>
    </subcellularLocation>
</comment>
<keyword evidence="11" id="KW-1185">Reference proteome</keyword>
<dbReference type="InterPro" id="IPR013482">
    <property type="entry name" value="Molybde_CF_guanTrfase"/>
</dbReference>
<evidence type="ECO:0000256" key="2">
    <source>
        <dbReference type="ARBA" id="ARBA00022679"/>
    </source>
</evidence>
<dbReference type="Proteomes" id="UP000325372">
    <property type="component" value="Unassembled WGS sequence"/>
</dbReference>
<name>A0A5N0TEJ9_9GAMM</name>
<evidence type="ECO:0000256" key="6">
    <source>
        <dbReference type="ARBA" id="ARBA00023134"/>
    </source>
</evidence>
<feature type="binding site" evidence="8">
    <location>
        <begin position="11"/>
        <end position="13"/>
    </location>
    <ligand>
        <name>GTP</name>
        <dbReference type="ChEBI" id="CHEBI:37565"/>
    </ligand>
</feature>
<keyword evidence="6 8" id="KW-0342">GTP-binding</keyword>
<dbReference type="EC" id="2.7.7.77" evidence="8"/>
<reference evidence="10 11" key="1">
    <citation type="submission" date="2019-09" db="EMBL/GenBank/DDBJ databases">
        <title>Wenzhouxiangella sp. Genome sequencing and assembly.</title>
        <authorList>
            <person name="Zhang R."/>
        </authorList>
    </citation>
    <scope>NUCLEOTIDE SEQUENCE [LARGE SCALE GENOMIC DNA]</scope>
    <source>
        <strain evidence="10 11">W260</strain>
    </source>
</reference>